<dbReference type="Pfam" id="PF20431">
    <property type="entry name" value="E_motif"/>
    <property type="match status" value="1"/>
</dbReference>
<dbReference type="EMBL" id="JBDFQZ010000014">
    <property type="protein sequence ID" value="KAK9663896.1"/>
    <property type="molecule type" value="Genomic_DNA"/>
</dbReference>
<dbReference type="Pfam" id="PF13041">
    <property type="entry name" value="PPR_2"/>
    <property type="match status" value="3"/>
</dbReference>
<protein>
    <recommendedName>
        <fullName evidence="4">DYW domain-containing protein</fullName>
    </recommendedName>
</protein>
<dbReference type="PANTHER" id="PTHR24015">
    <property type="entry name" value="OS07G0578800 PROTEIN-RELATED"/>
    <property type="match status" value="1"/>
</dbReference>
<dbReference type="NCBIfam" id="TIGR00756">
    <property type="entry name" value="PPR"/>
    <property type="match status" value="6"/>
</dbReference>
<feature type="repeat" description="PPR" evidence="3">
    <location>
        <begin position="95"/>
        <end position="129"/>
    </location>
</feature>
<feature type="repeat" description="PPR" evidence="3">
    <location>
        <begin position="469"/>
        <end position="499"/>
    </location>
</feature>
<evidence type="ECO:0000313" key="5">
    <source>
        <dbReference type="EMBL" id="KAK9663895.1"/>
    </source>
</evidence>
<evidence type="ECO:0000313" key="6">
    <source>
        <dbReference type="Proteomes" id="UP001443914"/>
    </source>
</evidence>
<dbReference type="FunFam" id="1.25.40.10:FF:000366">
    <property type="entry name" value="Pentatricopeptide (PPR) repeat-containing protein"/>
    <property type="match status" value="1"/>
</dbReference>
<dbReference type="FunFam" id="1.25.40.10:FF:000031">
    <property type="entry name" value="Pentatricopeptide repeat-containing protein mitochondrial"/>
    <property type="match status" value="1"/>
</dbReference>
<keyword evidence="2" id="KW-0677">Repeat</keyword>
<dbReference type="Pfam" id="PF14432">
    <property type="entry name" value="DYW_deaminase"/>
    <property type="match status" value="1"/>
</dbReference>
<proteinExistence type="inferred from homology"/>
<evidence type="ECO:0000259" key="4">
    <source>
        <dbReference type="Pfam" id="PF14432"/>
    </source>
</evidence>
<feature type="repeat" description="PPR" evidence="3">
    <location>
        <begin position="399"/>
        <end position="433"/>
    </location>
</feature>
<dbReference type="GO" id="GO:0008270">
    <property type="term" value="F:zinc ion binding"/>
    <property type="evidence" value="ECO:0007669"/>
    <property type="project" value="InterPro"/>
</dbReference>
<reference evidence="5 6" key="1">
    <citation type="submission" date="2024-03" db="EMBL/GenBank/DDBJ databases">
        <title>WGS assembly of Saponaria officinalis var. Norfolk2.</title>
        <authorList>
            <person name="Jenkins J."/>
            <person name="Shu S."/>
            <person name="Grimwood J."/>
            <person name="Barry K."/>
            <person name="Goodstein D."/>
            <person name="Schmutz J."/>
            <person name="Leebens-Mack J."/>
            <person name="Osbourn A."/>
        </authorList>
    </citation>
    <scope>NUCLEOTIDE SEQUENCE [LARGE SCALE GENOMIC DNA]</scope>
    <source>
        <strain evidence="6">cv. Norfolk2</strain>
        <strain evidence="5">JIC</strain>
        <tissue evidence="5">Leaf</tissue>
    </source>
</reference>
<comment type="caution">
    <text evidence="5">The sequence shown here is derived from an EMBL/GenBank/DDBJ whole genome shotgun (WGS) entry which is preliminary data.</text>
</comment>
<dbReference type="Pfam" id="PF01535">
    <property type="entry name" value="PPR"/>
    <property type="match status" value="5"/>
</dbReference>
<dbReference type="EMBL" id="JBDFQZ010000014">
    <property type="protein sequence ID" value="KAK9663895.1"/>
    <property type="molecule type" value="Genomic_DNA"/>
</dbReference>
<dbReference type="Pfam" id="PF20430">
    <property type="entry name" value="Eplus_motif"/>
    <property type="match status" value="1"/>
</dbReference>
<dbReference type="PANTHER" id="PTHR24015:SF1832">
    <property type="entry name" value="OS03G0241800 PROTEIN"/>
    <property type="match status" value="1"/>
</dbReference>
<accession>A0AAW1GJW0</accession>
<comment type="similarity">
    <text evidence="1">Belongs to the PPR family. PCMP-H subfamily.</text>
</comment>
<dbReference type="FunFam" id="1.25.40.10:FF:000073">
    <property type="entry name" value="Pentatricopeptide repeat-containing protein chloroplastic"/>
    <property type="match status" value="1"/>
</dbReference>
<dbReference type="InterPro" id="IPR032867">
    <property type="entry name" value="DYW_dom"/>
</dbReference>
<dbReference type="PROSITE" id="PS51375">
    <property type="entry name" value="PPR"/>
    <property type="match status" value="6"/>
</dbReference>
<feature type="repeat" description="PPR" evidence="3">
    <location>
        <begin position="196"/>
        <end position="230"/>
    </location>
</feature>
<dbReference type="Gene3D" id="1.25.40.10">
    <property type="entry name" value="Tetratricopeptide repeat domain"/>
    <property type="match status" value="5"/>
</dbReference>
<dbReference type="GO" id="GO:0003723">
    <property type="term" value="F:RNA binding"/>
    <property type="evidence" value="ECO:0007669"/>
    <property type="project" value="InterPro"/>
</dbReference>
<dbReference type="GO" id="GO:0009451">
    <property type="term" value="P:RNA modification"/>
    <property type="evidence" value="ECO:0007669"/>
    <property type="project" value="InterPro"/>
</dbReference>
<feature type="repeat" description="PPR" evidence="3">
    <location>
        <begin position="500"/>
        <end position="534"/>
    </location>
</feature>
<organism evidence="5 6">
    <name type="scientific">Saponaria officinalis</name>
    <name type="common">Common soapwort</name>
    <name type="synonym">Lychnis saponaria</name>
    <dbReference type="NCBI Taxonomy" id="3572"/>
    <lineage>
        <taxon>Eukaryota</taxon>
        <taxon>Viridiplantae</taxon>
        <taxon>Streptophyta</taxon>
        <taxon>Embryophyta</taxon>
        <taxon>Tracheophyta</taxon>
        <taxon>Spermatophyta</taxon>
        <taxon>Magnoliopsida</taxon>
        <taxon>eudicotyledons</taxon>
        <taxon>Gunneridae</taxon>
        <taxon>Pentapetalae</taxon>
        <taxon>Caryophyllales</taxon>
        <taxon>Caryophyllaceae</taxon>
        <taxon>Caryophylleae</taxon>
        <taxon>Saponaria</taxon>
    </lineage>
</organism>
<dbReference type="InterPro" id="IPR002885">
    <property type="entry name" value="PPR_rpt"/>
</dbReference>
<dbReference type="FunFam" id="1.25.40.10:FF:001822">
    <property type="entry name" value="Pentatricopeptide repeat-containing family protein"/>
    <property type="match status" value="1"/>
</dbReference>
<dbReference type="InterPro" id="IPR011990">
    <property type="entry name" value="TPR-like_helical_dom_sf"/>
</dbReference>
<dbReference type="Proteomes" id="UP001443914">
    <property type="component" value="Unassembled WGS sequence"/>
</dbReference>
<dbReference type="InterPro" id="IPR046849">
    <property type="entry name" value="E2_motif"/>
</dbReference>
<dbReference type="InterPro" id="IPR046960">
    <property type="entry name" value="PPR_At4g14850-like_plant"/>
</dbReference>
<evidence type="ECO:0000256" key="2">
    <source>
        <dbReference type="ARBA" id="ARBA00022737"/>
    </source>
</evidence>
<evidence type="ECO:0000256" key="3">
    <source>
        <dbReference type="PROSITE-ProRule" id="PRU00708"/>
    </source>
</evidence>
<keyword evidence="6" id="KW-1185">Reference proteome</keyword>
<gene>
    <name evidence="5" type="ORF">RND81_14G004800</name>
</gene>
<evidence type="ECO:0000256" key="1">
    <source>
        <dbReference type="ARBA" id="ARBA00006643"/>
    </source>
</evidence>
<name>A0AAW1GJW0_SAPOF</name>
<dbReference type="InterPro" id="IPR046848">
    <property type="entry name" value="E_motif"/>
</dbReference>
<feature type="repeat" description="PPR" evidence="3">
    <location>
        <begin position="297"/>
        <end position="332"/>
    </location>
</feature>
<feature type="domain" description="DYW" evidence="4">
    <location>
        <begin position="715"/>
        <end position="807"/>
    </location>
</feature>
<dbReference type="AlphaFoldDB" id="A0AAW1GJW0"/>
<sequence length="807" mass="90173">MIKCVTQFKIFYKIPKQRFIHVIQPNQCVELLEQCIESKSFKNGMKIHQHLIKNKQHYDDGNTCFNALEKLCRLYLICGRLDNARHVFDEIPDPSVILWNLMIRGYAWNGPFEVSVDFYGMMLEFGVVPTKFTYPFVLKACSSLNDIARGEEIHGHVLRRGFEADVYVATALVDLYAKCGELGRAENLFCRMQCRDIVAWNAMIAGFSVHGFYDGMVRLVVDMQMAGISPNSSTTVTVLPAVGHTRVLSHGKAIHAYSMRQGFSNTVMVGTGLLDMYGKCGCVSYAKTIFDLLGVKNEVTWSAMIGACVVCDNMTEALELFYRMLVEDDGNPSPVTLGCALGACTKLNDLSNGRRIHGLVIKSGYLSDLMVSNTALSMYAKCGVIDDAVKFFQVMDPIDRVSYGAMISGCVQNGNSQKALNFFRNMQFSGIDPNEATMLALLPACSHLAVLKFGACAHGFCVTKGFVADTAICNALIDMYAKCGRVKTSREVFNRMHQRDIISWNSMISAYGIHGLGSEALSLFNELRTVGLKPNTITFISLLIACSHSGLIAEGKHWFDAMAREFQIVPRIDHYICMVDLLGRAGLLEEAHKFIQKMPCSPNVHVWSALLSACKIHKNVDLAELASKMIQSLGPESSGNFVLLSNIYSNAGRWEDAASVRIKQRDQGFNKWPGCSWVEINGTNHAFIGGDRSHPSSEQIYKKLEELMSEIKKLGYQTVHNVVFQDVEEEEKEHILLHHSEKLAITFAILNLIPSQPVFVTKNLRVCSDCHDAIKYITLVTKREITVRDTSRFHHFKNGVCNCGDFW</sequence>